<dbReference type="InterPro" id="IPR010982">
    <property type="entry name" value="Lambda_DNA-bd_dom_sf"/>
</dbReference>
<dbReference type="Proteomes" id="UP000236919">
    <property type="component" value="Unassembled WGS sequence"/>
</dbReference>
<sequence>MSTQAKPRQVKLRDVAQAAGVAVGTVSRVLNANPTVTEAVRRKVQAAIDDLGYEMDVVAQSLRGGTTKMVACAIRDFDIPQFATYIKEAERIFRENGYTLLLSSTTNQPDVEMALLRAFERRRVDGIMMTISDEGHAGVARALAEAGVPVLLIDRDHIGTLDRVTVDHFGGARAATQHLLGLGHRRIAMLVGDLKAFPSRSRVEGFRAACAAAGVAIDPGLLRERVLDQEDAFRETMALLSLPDAPTAFFVAAMDTLGGSLRALRALGREVGRDVALVAGSDSDLAELYSPGVTAIRWNLAEMGRHAATMLLERMRGEAPATSRALKLPTTLVIRQSCQAVTAGNRD</sequence>
<dbReference type="SMART" id="SM00354">
    <property type="entry name" value="HTH_LACI"/>
    <property type="match status" value="1"/>
</dbReference>
<accession>A0A2S4M1Z9</accession>
<evidence type="ECO:0000313" key="6">
    <source>
        <dbReference type="Proteomes" id="UP000236919"/>
    </source>
</evidence>
<dbReference type="Pfam" id="PF00356">
    <property type="entry name" value="LacI"/>
    <property type="match status" value="1"/>
</dbReference>
<dbReference type="AlphaFoldDB" id="A0A2S4M1Z9"/>
<keyword evidence="3" id="KW-0804">Transcription</keyword>
<dbReference type="InterPro" id="IPR000843">
    <property type="entry name" value="HTH_LacI"/>
</dbReference>
<name>A0A2S4M1Z9_9HYPH</name>
<keyword evidence="2" id="KW-0238">DNA-binding</keyword>
<evidence type="ECO:0000256" key="1">
    <source>
        <dbReference type="ARBA" id="ARBA00023015"/>
    </source>
</evidence>
<evidence type="ECO:0000259" key="4">
    <source>
        <dbReference type="PROSITE" id="PS50932"/>
    </source>
</evidence>
<feature type="domain" description="HTH lacI-type" evidence="4">
    <location>
        <begin position="10"/>
        <end position="64"/>
    </location>
</feature>
<dbReference type="Gene3D" id="1.10.260.40">
    <property type="entry name" value="lambda repressor-like DNA-binding domains"/>
    <property type="match status" value="1"/>
</dbReference>
<keyword evidence="1" id="KW-0805">Transcription regulation</keyword>
<dbReference type="SUPFAM" id="SSF53822">
    <property type="entry name" value="Periplasmic binding protein-like I"/>
    <property type="match status" value="1"/>
</dbReference>
<comment type="caution">
    <text evidence="5">The sequence shown here is derived from an EMBL/GenBank/DDBJ whole genome shotgun (WGS) entry which is preliminary data.</text>
</comment>
<dbReference type="PROSITE" id="PS50932">
    <property type="entry name" value="HTH_LACI_2"/>
    <property type="match status" value="1"/>
</dbReference>
<dbReference type="RefSeq" id="WP_103720038.1">
    <property type="nucleotide sequence ID" value="NZ_PQFZ01000014.1"/>
</dbReference>
<dbReference type="CDD" id="cd01392">
    <property type="entry name" value="HTH_LacI"/>
    <property type="match status" value="1"/>
</dbReference>
<dbReference type="Pfam" id="PF13377">
    <property type="entry name" value="Peripla_BP_3"/>
    <property type="match status" value="1"/>
</dbReference>
<dbReference type="PANTHER" id="PTHR30146">
    <property type="entry name" value="LACI-RELATED TRANSCRIPTIONAL REPRESSOR"/>
    <property type="match status" value="1"/>
</dbReference>
<protein>
    <submittedName>
        <fullName evidence="5">LacI family transcriptional regulator</fullName>
    </submittedName>
</protein>
<dbReference type="PANTHER" id="PTHR30146:SF138">
    <property type="entry name" value="TRANSCRIPTIONAL REGULATORY PROTEIN"/>
    <property type="match status" value="1"/>
</dbReference>
<evidence type="ECO:0000313" key="5">
    <source>
        <dbReference type="EMBL" id="POR48655.1"/>
    </source>
</evidence>
<proteinExistence type="predicted"/>
<dbReference type="InterPro" id="IPR028082">
    <property type="entry name" value="Peripla_BP_I"/>
</dbReference>
<dbReference type="InterPro" id="IPR046335">
    <property type="entry name" value="LacI/GalR-like_sensor"/>
</dbReference>
<keyword evidence="6" id="KW-1185">Reference proteome</keyword>
<dbReference type="SUPFAM" id="SSF47413">
    <property type="entry name" value="lambda repressor-like DNA-binding domains"/>
    <property type="match status" value="1"/>
</dbReference>
<organism evidence="5 6">
    <name type="scientific">Bosea psychrotolerans</name>
    <dbReference type="NCBI Taxonomy" id="1871628"/>
    <lineage>
        <taxon>Bacteria</taxon>
        <taxon>Pseudomonadati</taxon>
        <taxon>Pseudomonadota</taxon>
        <taxon>Alphaproteobacteria</taxon>
        <taxon>Hyphomicrobiales</taxon>
        <taxon>Boseaceae</taxon>
        <taxon>Bosea</taxon>
    </lineage>
</organism>
<dbReference type="GO" id="GO:0000976">
    <property type="term" value="F:transcription cis-regulatory region binding"/>
    <property type="evidence" value="ECO:0007669"/>
    <property type="project" value="TreeGrafter"/>
</dbReference>
<evidence type="ECO:0000256" key="2">
    <source>
        <dbReference type="ARBA" id="ARBA00023125"/>
    </source>
</evidence>
<gene>
    <name evidence="5" type="ORF">CYD53_11487</name>
</gene>
<reference evidence="5 6" key="1">
    <citation type="submission" date="2018-01" db="EMBL/GenBank/DDBJ databases">
        <title>Genomic Encyclopedia of Type Strains, Phase III (KMG-III): the genomes of soil and plant-associated and newly described type strains.</title>
        <authorList>
            <person name="Whitman W."/>
        </authorList>
    </citation>
    <scope>NUCLEOTIDE SEQUENCE [LARGE SCALE GENOMIC DNA]</scope>
    <source>
        <strain evidence="5 6">1131</strain>
    </source>
</reference>
<dbReference type="Gene3D" id="3.40.50.2300">
    <property type="match status" value="2"/>
</dbReference>
<evidence type="ECO:0000256" key="3">
    <source>
        <dbReference type="ARBA" id="ARBA00023163"/>
    </source>
</evidence>
<dbReference type="EMBL" id="PQFZ01000014">
    <property type="protein sequence ID" value="POR48655.1"/>
    <property type="molecule type" value="Genomic_DNA"/>
</dbReference>
<dbReference type="GO" id="GO:0003700">
    <property type="term" value="F:DNA-binding transcription factor activity"/>
    <property type="evidence" value="ECO:0007669"/>
    <property type="project" value="TreeGrafter"/>
</dbReference>
<dbReference type="OrthoDB" id="7170131at2"/>